<proteinExistence type="inferred from homology"/>
<evidence type="ECO:0000256" key="3">
    <source>
        <dbReference type="ARBA" id="ARBA00023027"/>
    </source>
</evidence>
<dbReference type="Gene3D" id="3.40.50.720">
    <property type="entry name" value="NAD(P)-binding Rossmann-like Domain"/>
    <property type="match status" value="2"/>
</dbReference>
<dbReference type="InterPro" id="IPR029752">
    <property type="entry name" value="D-isomer_DH_CS1"/>
</dbReference>
<evidence type="ECO:0000313" key="8">
    <source>
        <dbReference type="Proteomes" id="UP000178612"/>
    </source>
</evidence>
<accession>A0A1G2T1V3</accession>
<dbReference type="PANTHER" id="PTHR10996:SF283">
    <property type="entry name" value="GLYOXYLATE_HYDROXYPYRUVATE REDUCTASE B"/>
    <property type="match status" value="1"/>
</dbReference>
<keyword evidence="2 4" id="KW-0560">Oxidoreductase</keyword>
<organism evidence="7 8">
    <name type="scientific">Candidatus Zambryskibacteria bacterium RIFCSPHIGHO2_01_FULL_49_18</name>
    <dbReference type="NCBI Taxonomy" id="1802740"/>
    <lineage>
        <taxon>Bacteria</taxon>
        <taxon>Candidatus Zambryskiibacteriota</taxon>
    </lineage>
</organism>
<comment type="caution">
    <text evidence="7">The sequence shown here is derived from an EMBL/GenBank/DDBJ whole genome shotgun (WGS) entry which is preliminary data.</text>
</comment>
<dbReference type="InterPro" id="IPR050223">
    <property type="entry name" value="D-isomer_2-hydroxyacid_DH"/>
</dbReference>
<dbReference type="EMBL" id="MHVJ01000013">
    <property type="protein sequence ID" value="OHA91255.1"/>
    <property type="molecule type" value="Genomic_DNA"/>
</dbReference>
<dbReference type="SUPFAM" id="SSF51735">
    <property type="entry name" value="NAD(P)-binding Rossmann-fold domains"/>
    <property type="match status" value="1"/>
</dbReference>
<evidence type="ECO:0000256" key="1">
    <source>
        <dbReference type="ARBA" id="ARBA00005854"/>
    </source>
</evidence>
<evidence type="ECO:0000259" key="5">
    <source>
        <dbReference type="Pfam" id="PF00389"/>
    </source>
</evidence>
<dbReference type="GO" id="GO:0030267">
    <property type="term" value="F:glyoxylate reductase (NADPH) activity"/>
    <property type="evidence" value="ECO:0007669"/>
    <property type="project" value="TreeGrafter"/>
</dbReference>
<dbReference type="AlphaFoldDB" id="A0A1G2T1V3"/>
<evidence type="ECO:0000256" key="2">
    <source>
        <dbReference type="ARBA" id="ARBA00023002"/>
    </source>
</evidence>
<feature type="domain" description="D-isomer specific 2-hydroxyacid dehydrogenase NAD-binding" evidence="6">
    <location>
        <begin position="113"/>
        <end position="291"/>
    </location>
</feature>
<dbReference type="PROSITE" id="PS00065">
    <property type="entry name" value="D_2_HYDROXYACID_DH_1"/>
    <property type="match status" value="1"/>
</dbReference>
<dbReference type="PROSITE" id="PS00671">
    <property type="entry name" value="D_2_HYDROXYACID_DH_3"/>
    <property type="match status" value="1"/>
</dbReference>
<dbReference type="GO" id="GO:0051287">
    <property type="term" value="F:NAD binding"/>
    <property type="evidence" value="ECO:0007669"/>
    <property type="project" value="InterPro"/>
</dbReference>
<dbReference type="FunFam" id="3.40.50.720:FF:000203">
    <property type="entry name" value="D-3-phosphoglycerate dehydrogenase (SerA)"/>
    <property type="match status" value="1"/>
</dbReference>
<reference evidence="7 8" key="1">
    <citation type="journal article" date="2016" name="Nat. Commun.">
        <title>Thousands of microbial genomes shed light on interconnected biogeochemical processes in an aquifer system.</title>
        <authorList>
            <person name="Anantharaman K."/>
            <person name="Brown C.T."/>
            <person name="Hug L.A."/>
            <person name="Sharon I."/>
            <person name="Castelle C.J."/>
            <person name="Probst A.J."/>
            <person name="Thomas B.C."/>
            <person name="Singh A."/>
            <person name="Wilkins M.J."/>
            <person name="Karaoz U."/>
            <person name="Brodie E.L."/>
            <person name="Williams K.H."/>
            <person name="Hubbard S.S."/>
            <person name="Banfield J.F."/>
        </authorList>
    </citation>
    <scope>NUCLEOTIDE SEQUENCE [LARGE SCALE GENOMIC DNA]</scope>
</reference>
<keyword evidence="3" id="KW-0520">NAD</keyword>
<feature type="domain" description="D-isomer specific 2-hydroxyacid dehydrogenase catalytic" evidence="5">
    <location>
        <begin position="5"/>
        <end position="322"/>
    </location>
</feature>
<dbReference type="Pfam" id="PF00389">
    <property type="entry name" value="2-Hacid_dh"/>
    <property type="match status" value="1"/>
</dbReference>
<dbReference type="InterPro" id="IPR036291">
    <property type="entry name" value="NAD(P)-bd_dom_sf"/>
</dbReference>
<evidence type="ECO:0000256" key="4">
    <source>
        <dbReference type="RuleBase" id="RU003719"/>
    </source>
</evidence>
<evidence type="ECO:0008006" key="9">
    <source>
        <dbReference type="Google" id="ProtNLM"/>
    </source>
</evidence>
<protein>
    <recommendedName>
        <fullName evidence="9">D-glycerate dehydrogenase</fullName>
    </recommendedName>
</protein>
<evidence type="ECO:0000259" key="6">
    <source>
        <dbReference type="Pfam" id="PF02826"/>
    </source>
</evidence>
<dbReference type="InterPro" id="IPR006139">
    <property type="entry name" value="D-isomer_2_OHA_DH_cat_dom"/>
</dbReference>
<dbReference type="Proteomes" id="UP000178612">
    <property type="component" value="Unassembled WGS sequence"/>
</dbReference>
<dbReference type="GO" id="GO:0016618">
    <property type="term" value="F:hydroxypyruvate reductase [NAD(P)H] activity"/>
    <property type="evidence" value="ECO:0007669"/>
    <property type="project" value="TreeGrafter"/>
</dbReference>
<dbReference type="PROSITE" id="PS00670">
    <property type="entry name" value="D_2_HYDROXYACID_DH_2"/>
    <property type="match status" value="1"/>
</dbReference>
<name>A0A1G2T1V3_9BACT</name>
<sequence length="324" mass="35412">MAKAVFVTRKIPEKGLQMLRDKGYFIEVNQAESIPTQEELIAALKKQPYDAVLSLLTDKIDAKVFDAAPSVLLYANYATGYDNIDIAEASKRGIKVANAPADLTSEAVAEHTLALMLALAARVVDADEFVRKGLYRGWEPMNFIGMDVLGKTLGIVGAGRIGGQVGKYAKGLGMKIIYTDVAKNEKFEAECQATYIGTLEELLGESDIVTLHVPLLESTMHLINEEKLKLMKPTSFLINTSRGPVIEEAALEAALTAKTIAGAALDVFEFEPHISPELVKMENVILTPHIASASIEAREQMAELVAENIIDFLEDREPRNLIKP</sequence>
<gene>
    <name evidence="7" type="ORF">A2758_02205</name>
</gene>
<dbReference type="Pfam" id="PF02826">
    <property type="entry name" value="2-Hacid_dh_C"/>
    <property type="match status" value="1"/>
</dbReference>
<dbReference type="InterPro" id="IPR029753">
    <property type="entry name" value="D-isomer_DH_CS"/>
</dbReference>
<evidence type="ECO:0000313" key="7">
    <source>
        <dbReference type="EMBL" id="OHA91255.1"/>
    </source>
</evidence>
<dbReference type="InterPro" id="IPR006140">
    <property type="entry name" value="D-isomer_DH_NAD-bd"/>
</dbReference>
<dbReference type="SUPFAM" id="SSF52283">
    <property type="entry name" value="Formate/glycerate dehydrogenase catalytic domain-like"/>
    <property type="match status" value="1"/>
</dbReference>
<comment type="similarity">
    <text evidence="1 4">Belongs to the D-isomer specific 2-hydroxyacid dehydrogenase family.</text>
</comment>
<dbReference type="PANTHER" id="PTHR10996">
    <property type="entry name" value="2-HYDROXYACID DEHYDROGENASE-RELATED"/>
    <property type="match status" value="1"/>
</dbReference>
<dbReference type="GO" id="GO:0005829">
    <property type="term" value="C:cytosol"/>
    <property type="evidence" value="ECO:0007669"/>
    <property type="project" value="TreeGrafter"/>
</dbReference>
<dbReference type="CDD" id="cd05301">
    <property type="entry name" value="GDH"/>
    <property type="match status" value="1"/>
</dbReference>